<evidence type="ECO:0008006" key="4">
    <source>
        <dbReference type="Google" id="ProtNLM"/>
    </source>
</evidence>
<dbReference type="PIRSF" id="PIRSF033563">
    <property type="entry name" value="UCP033563"/>
    <property type="match status" value="1"/>
</dbReference>
<accession>A0A1R2C6A8</accession>
<name>A0A1R2C6A8_9CILI</name>
<dbReference type="EMBL" id="MPUH01000294">
    <property type="protein sequence ID" value="OMJ83693.1"/>
    <property type="molecule type" value="Genomic_DNA"/>
</dbReference>
<keyword evidence="3" id="KW-1185">Reference proteome</keyword>
<dbReference type="AlphaFoldDB" id="A0A1R2C6A8"/>
<evidence type="ECO:0000313" key="1">
    <source>
        <dbReference type="EMBL" id="OMJ83693.1"/>
    </source>
</evidence>
<gene>
    <name evidence="2" type="ORF">SteCoe_14398</name>
    <name evidence="1" type="ORF">SteCoe_15298</name>
</gene>
<dbReference type="PANTHER" id="PTHR36454:SF1">
    <property type="entry name" value="DUF1015 DOMAIN-CONTAINING PROTEIN"/>
    <property type="match status" value="1"/>
</dbReference>
<dbReference type="Pfam" id="PF06245">
    <property type="entry name" value="DUF1015"/>
    <property type="match status" value="1"/>
</dbReference>
<evidence type="ECO:0000313" key="3">
    <source>
        <dbReference type="Proteomes" id="UP000187209"/>
    </source>
</evidence>
<evidence type="ECO:0000313" key="2">
    <source>
        <dbReference type="EMBL" id="OMJ84509.1"/>
    </source>
</evidence>
<reference evidence="2 3" key="1">
    <citation type="submission" date="2016-11" db="EMBL/GenBank/DDBJ databases">
        <title>The macronuclear genome of Stentor coeruleus: a giant cell with tiny introns.</title>
        <authorList>
            <person name="Slabodnick M."/>
            <person name="Ruby J.G."/>
            <person name="Reiff S.B."/>
            <person name="Swart E.C."/>
            <person name="Gosai S."/>
            <person name="Prabakaran S."/>
            <person name="Witkowska E."/>
            <person name="Larue G.E."/>
            <person name="Fisher S."/>
            <person name="Freeman R.M."/>
            <person name="Gunawardena J."/>
            <person name="Chu W."/>
            <person name="Stover N.A."/>
            <person name="Gregory B.D."/>
            <person name="Nowacki M."/>
            <person name="Derisi J."/>
            <person name="Roy S.W."/>
            <person name="Marshall W.F."/>
            <person name="Sood P."/>
        </authorList>
    </citation>
    <scope>NUCLEOTIDE SEQUENCE [LARGE SCALE GENOMIC DNA]</scope>
    <source>
        <strain evidence="2">WM001</strain>
    </source>
</reference>
<dbReference type="Proteomes" id="UP000187209">
    <property type="component" value="Unassembled WGS sequence"/>
</dbReference>
<dbReference type="OrthoDB" id="5004at2759"/>
<sequence>MIGLSYKALRRISICPFVGFSPREDLVKLIASPLYDVINSSEAKNFAKGNEYSFLHCTKPEIDIESQVGSYDKQIYSKGKSNLSKFINNNWLLPDTESRIYIYSIRKESHIQYGVLCGSSVSDYESKIIKTHELTREVKVQDRFSLIQAQNANTEPVMFLYKHNKNISNLISQITSNKPFITYLDNDNSEHCIWKSSQNYTKAVIEEFAKVPFSYVADGHHRTEASARLGKLRRKNGIPGDSEYFLSLLFPDNQLQVMEYNRVIKQFPSGVTSKSFIKSLEENFCIFTLDQPVLKEKNTFAMYIEGKWIGLRWVGNDKNQDLLENIDSYILTKYCLKPLLGIEDISKSENIEFIGGIRGSKEIVKKCNEGFAVGFVLRPVSVQDIIDVSDSGLIMPPKSTWFEPKPRSGLVVRLLDNF</sequence>
<comment type="caution">
    <text evidence="2">The sequence shown here is derived from an EMBL/GenBank/DDBJ whole genome shotgun (WGS) entry which is preliminary data.</text>
</comment>
<dbReference type="PANTHER" id="PTHR36454">
    <property type="entry name" value="LMO2823 PROTEIN"/>
    <property type="match status" value="1"/>
</dbReference>
<organism evidence="2 3">
    <name type="scientific">Stentor coeruleus</name>
    <dbReference type="NCBI Taxonomy" id="5963"/>
    <lineage>
        <taxon>Eukaryota</taxon>
        <taxon>Sar</taxon>
        <taxon>Alveolata</taxon>
        <taxon>Ciliophora</taxon>
        <taxon>Postciliodesmatophora</taxon>
        <taxon>Heterotrichea</taxon>
        <taxon>Heterotrichida</taxon>
        <taxon>Stentoridae</taxon>
        <taxon>Stentor</taxon>
    </lineage>
</organism>
<dbReference type="EMBL" id="MPUH01000267">
    <property type="protein sequence ID" value="OMJ84509.1"/>
    <property type="molecule type" value="Genomic_DNA"/>
</dbReference>
<protein>
    <recommendedName>
        <fullName evidence="4">DUF1015 domain-containing protein</fullName>
    </recommendedName>
</protein>
<proteinExistence type="predicted"/>
<dbReference type="InterPro" id="IPR008323">
    <property type="entry name" value="UCP033563"/>
</dbReference>